<evidence type="ECO:0000256" key="2">
    <source>
        <dbReference type="ARBA" id="ARBA00012438"/>
    </source>
</evidence>
<dbReference type="SUPFAM" id="SSF47384">
    <property type="entry name" value="Homodimeric domain of signal transducing histidine kinase"/>
    <property type="match status" value="1"/>
</dbReference>
<dbReference type="GO" id="GO:0030295">
    <property type="term" value="F:protein kinase activator activity"/>
    <property type="evidence" value="ECO:0007669"/>
    <property type="project" value="TreeGrafter"/>
</dbReference>
<keyword evidence="11" id="KW-1185">Reference proteome</keyword>
<feature type="domain" description="Histidine kinase" evidence="8">
    <location>
        <begin position="551"/>
        <end position="767"/>
    </location>
</feature>
<evidence type="ECO:0000259" key="8">
    <source>
        <dbReference type="PROSITE" id="PS50109"/>
    </source>
</evidence>
<dbReference type="SUPFAM" id="SSF55874">
    <property type="entry name" value="ATPase domain of HSP90 chaperone/DNA topoisomerase II/histidine kinase"/>
    <property type="match status" value="1"/>
</dbReference>
<dbReference type="InterPro" id="IPR000700">
    <property type="entry name" value="PAS-assoc_C"/>
</dbReference>
<dbReference type="Pfam" id="PF08448">
    <property type="entry name" value="PAS_4"/>
    <property type="match status" value="3"/>
</dbReference>
<feature type="domain" description="PAC" evidence="9">
    <location>
        <begin position="118"/>
        <end position="174"/>
    </location>
</feature>
<dbReference type="Gene3D" id="3.30.450.20">
    <property type="entry name" value="PAS domain"/>
    <property type="match status" value="3"/>
</dbReference>
<dbReference type="InterPro" id="IPR035965">
    <property type="entry name" value="PAS-like_dom_sf"/>
</dbReference>
<keyword evidence="3" id="KW-0597">Phosphoprotein</keyword>
<feature type="coiled-coil region" evidence="7">
    <location>
        <begin position="503"/>
        <end position="541"/>
    </location>
</feature>
<dbReference type="InterPro" id="IPR013656">
    <property type="entry name" value="PAS_4"/>
</dbReference>
<dbReference type="GO" id="GO:0000156">
    <property type="term" value="F:phosphorelay response regulator activity"/>
    <property type="evidence" value="ECO:0007669"/>
    <property type="project" value="TreeGrafter"/>
</dbReference>
<dbReference type="InterPro" id="IPR036097">
    <property type="entry name" value="HisK_dim/P_sf"/>
</dbReference>
<dbReference type="InterPro" id="IPR003594">
    <property type="entry name" value="HATPase_dom"/>
</dbReference>
<evidence type="ECO:0000259" key="9">
    <source>
        <dbReference type="PROSITE" id="PS50113"/>
    </source>
</evidence>
<evidence type="ECO:0000256" key="7">
    <source>
        <dbReference type="SAM" id="Coils"/>
    </source>
</evidence>
<evidence type="ECO:0000256" key="6">
    <source>
        <dbReference type="ARBA" id="ARBA00023136"/>
    </source>
</evidence>
<dbReference type="Pfam" id="PF00512">
    <property type="entry name" value="HisKA"/>
    <property type="match status" value="1"/>
</dbReference>
<dbReference type="PROSITE" id="PS50113">
    <property type="entry name" value="PAC"/>
    <property type="match status" value="2"/>
</dbReference>
<sequence>MPSSRTNGSVLAFRTSWWGRVPMPSPIQSAASVFDVLPQLPLFNVLPGANLVLTPDLQIAAVSDGYVAVSLVPRAELLGQALLEVFPDNPAAPTAQGSRSLRASLEQVLATSQPHQMAPLRYDIPNPAAPGQFLERYWQTCNTPLLDAQGQVQYLIHSVQDITASRLAEEQLRESQAREYAAYAEANRQRAQLHNVLEQAPAMICIFEGPQHIFQFVNPPYQALVGRRPLLGRPIADAMPELTGQPIFSLLDRVYQTGEPYHATEMLVQLDHDNLGVHDLEQRYYNFIYQARYNLQGAIDGIMVFAYEVTTQVLTRYQVQDLNEELAAANEELRATNEEFLAANTDLLRTQQQLQQFNQELDELVAARTREVQAARLLAERQQQQLERLFMQAPAAVCILSGPELVYELVNPGYQQLFPGRLLLRRPILAALPEIAGHAVYRTLRQVYETGIMHEDLDILIRLARPSDGALEDRYFNYIQQARYDEQGQIDGVLVFAFEVTEQVRARQQMQTLNEEMAAMNEELQVTNEALNSSNAQLTRTNVDLDNFIYTASHDLKAPITNIEGLLLALREQLPAGEAQPDELVPHLLQLMQGSIERFQATISQLTDIARLQRAHAPLAEEVPVAAAVEAVRLDLEPLLTAAAAQLTVEVAPGLCVSFAPQNLRSVVYNLLSNAIKYHAPNRPPVIVLRAARADGLVTLAVQDNGLGLDAQQQTQLYGIFRRLHTHVAGTGVGLYMVKRMVENAGGTIAVQSEPNVGTTFTVTFLA</sequence>
<evidence type="ECO:0000313" key="10">
    <source>
        <dbReference type="EMBL" id="MVN74932.1"/>
    </source>
</evidence>
<dbReference type="InterPro" id="IPR003661">
    <property type="entry name" value="HisK_dim/P_dom"/>
</dbReference>
<keyword evidence="7" id="KW-0175">Coiled coil</keyword>
<protein>
    <recommendedName>
        <fullName evidence="2">histidine kinase</fullName>
        <ecNumber evidence="2">2.7.13.3</ecNumber>
    </recommendedName>
</protein>
<dbReference type="PANTHER" id="PTHR42878:SF15">
    <property type="entry name" value="BACTERIOPHYTOCHROME"/>
    <property type="match status" value="1"/>
</dbReference>
<dbReference type="SUPFAM" id="SSF55785">
    <property type="entry name" value="PYP-like sensor domain (PAS domain)"/>
    <property type="match status" value="3"/>
</dbReference>
<evidence type="ECO:0000256" key="5">
    <source>
        <dbReference type="ARBA" id="ARBA00022777"/>
    </source>
</evidence>
<organism evidence="10 11">
    <name type="scientific">Hymenobacter ginkgonis</name>
    <dbReference type="NCBI Taxonomy" id="2682976"/>
    <lineage>
        <taxon>Bacteria</taxon>
        <taxon>Pseudomonadati</taxon>
        <taxon>Bacteroidota</taxon>
        <taxon>Cytophagia</taxon>
        <taxon>Cytophagales</taxon>
        <taxon>Hymenobacteraceae</taxon>
        <taxon>Hymenobacter</taxon>
    </lineage>
</organism>
<dbReference type="GO" id="GO:0000155">
    <property type="term" value="F:phosphorelay sensor kinase activity"/>
    <property type="evidence" value="ECO:0007669"/>
    <property type="project" value="InterPro"/>
</dbReference>
<feature type="domain" description="PAC" evidence="9">
    <location>
        <begin position="457"/>
        <end position="512"/>
    </location>
</feature>
<dbReference type="InterPro" id="IPR050351">
    <property type="entry name" value="BphY/WalK/GraS-like"/>
</dbReference>
<dbReference type="PROSITE" id="PS50109">
    <property type="entry name" value="HIS_KIN"/>
    <property type="match status" value="1"/>
</dbReference>
<dbReference type="InterPro" id="IPR005467">
    <property type="entry name" value="His_kinase_dom"/>
</dbReference>
<dbReference type="PANTHER" id="PTHR42878">
    <property type="entry name" value="TWO-COMPONENT HISTIDINE KINASE"/>
    <property type="match status" value="1"/>
</dbReference>
<dbReference type="CDD" id="cd00082">
    <property type="entry name" value="HisKA"/>
    <property type="match status" value="1"/>
</dbReference>
<keyword evidence="4" id="KW-0808">Transferase</keyword>
<dbReference type="GO" id="GO:0007234">
    <property type="term" value="P:osmosensory signaling via phosphorelay pathway"/>
    <property type="evidence" value="ECO:0007669"/>
    <property type="project" value="TreeGrafter"/>
</dbReference>
<keyword evidence="5" id="KW-0418">Kinase</keyword>
<dbReference type="InterPro" id="IPR036890">
    <property type="entry name" value="HATPase_C_sf"/>
</dbReference>
<comment type="caution">
    <text evidence="10">The sequence shown here is derived from an EMBL/GenBank/DDBJ whole genome shotgun (WGS) entry which is preliminary data.</text>
</comment>
<dbReference type="EC" id="2.7.13.3" evidence="2"/>
<dbReference type="AlphaFoldDB" id="A0A7K1T9G1"/>
<dbReference type="SMART" id="SM00091">
    <property type="entry name" value="PAS"/>
    <property type="match status" value="3"/>
</dbReference>
<dbReference type="Proteomes" id="UP000441336">
    <property type="component" value="Unassembled WGS sequence"/>
</dbReference>
<dbReference type="Pfam" id="PF02518">
    <property type="entry name" value="HATPase_c"/>
    <property type="match status" value="1"/>
</dbReference>
<name>A0A7K1T9G1_9BACT</name>
<proteinExistence type="predicted"/>
<feature type="coiled-coil region" evidence="7">
    <location>
        <begin position="319"/>
        <end position="392"/>
    </location>
</feature>
<dbReference type="Gene3D" id="1.10.287.130">
    <property type="match status" value="1"/>
</dbReference>
<dbReference type="SMART" id="SM00388">
    <property type="entry name" value="HisKA"/>
    <property type="match status" value="1"/>
</dbReference>
<keyword evidence="6" id="KW-0472">Membrane</keyword>
<dbReference type="EMBL" id="WQKZ01000001">
    <property type="protein sequence ID" value="MVN74932.1"/>
    <property type="molecule type" value="Genomic_DNA"/>
</dbReference>
<evidence type="ECO:0000313" key="11">
    <source>
        <dbReference type="Proteomes" id="UP000441336"/>
    </source>
</evidence>
<dbReference type="SMART" id="SM00387">
    <property type="entry name" value="HATPase_c"/>
    <property type="match status" value="1"/>
</dbReference>
<gene>
    <name evidence="10" type="ORF">GO988_01190</name>
</gene>
<accession>A0A7K1T9G1</accession>
<dbReference type="Gene3D" id="3.30.565.10">
    <property type="entry name" value="Histidine kinase-like ATPase, C-terminal domain"/>
    <property type="match status" value="1"/>
</dbReference>
<reference evidence="10 11" key="1">
    <citation type="submission" date="2019-12" db="EMBL/GenBank/DDBJ databases">
        <title>Hymenobacter sp. HMF4947 Genome sequencing and assembly.</title>
        <authorList>
            <person name="Kang H."/>
            <person name="Cha I."/>
            <person name="Kim H."/>
            <person name="Joh K."/>
        </authorList>
    </citation>
    <scope>NUCLEOTIDE SEQUENCE [LARGE SCALE GENOMIC DNA]</scope>
    <source>
        <strain evidence="10 11">HMF4947</strain>
    </source>
</reference>
<evidence type="ECO:0000256" key="3">
    <source>
        <dbReference type="ARBA" id="ARBA00022553"/>
    </source>
</evidence>
<evidence type="ECO:0000256" key="4">
    <source>
        <dbReference type="ARBA" id="ARBA00022679"/>
    </source>
</evidence>
<dbReference type="InterPro" id="IPR004358">
    <property type="entry name" value="Sig_transdc_His_kin-like_C"/>
</dbReference>
<dbReference type="PRINTS" id="PR00344">
    <property type="entry name" value="BCTRLSENSOR"/>
</dbReference>
<dbReference type="GO" id="GO:0016020">
    <property type="term" value="C:membrane"/>
    <property type="evidence" value="ECO:0007669"/>
    <property type="project" value="UniProtKB-SubCell"/>
</dbReference>
<dbReference type="InterPro" id="IPR000014">
    <property type="entry name" value="PAS"/>
</dbReference>
<evidence type="ECO:0000256" key="1">
    <source>
        <dbReference type="ARBA" id="ARBA00000085"/>
    </source>
</evidence>
<comment type="catalytic activity">
    <reaction evidence="1">
        <text>ATP + protein L-histidine = ADP + protein N-phospho-L-histidine.</text>
        <dbReference type="EC" id="2.7.13.3"/>
    </reaction>
</comment>